<protein>
    <recommendedName>
        <fullName evidence="5">WW domain-containing protein</fullName>
    </recommendedName>
</protein>
<feature type="region of interest" description="Disordered" evidence="1">
    <location>
        <begin position="135"/>
        <end position="239"/>
    </location>
</feature>
<dbReference type="OrthoDB" id="2657661at2759"/>
<dbReference type="AlphaFoldDB" id="A0A8H5AU88"/>
<dbReference type="EMBL" id="JAACJJ010000057">
    <property type="protein sequence ID" value="KAF5310846.1"/>
    <property type="molecule type" value="Genomic_DNA"/>
</dbReference>
<keyword evidence="2" id="KW-1133">Transmembrane helix</keyword>
<feature type="compositionally biased region" description="Polar residues" evidence="1">
    <location>
        <begin position="159"/>
        <end position="176"/>
    </location>
</feature>
<feature type="compositionally biased region" description="Polar residues" evidence="1">
    <location>
        <begin position="229"/>
        <end position="239"/>
    </location>
</feature>
<comment type="caution">
    <text evidence="3">The sequence shown here is derived from an EMBL/GenBank/DDBJ whole genome shotgun (WGS) entry which is preliminary data.</text>
</comment>
<accession>A0A8H5AU88</accession>
<keyword evidence="2" id="KW-0472">Membrane</keyword>
<evidence type="ECO:0000313" key="4">
    <source>
        <dbReference type="Proteomes" id="UP000567179"/>
    </source>
</evidence>
<feature type="region of interest" description="Disordered" evidence="1">
    <location>
        <begin position="761"/>
        <end position="817"/>
    </location>
</feature>
<gene>
    <name evidence="3" type="ORF">D9619_008004</name>
</gene>
<feature type="compositionally biased region" description="Polar residues" evidence="1">
    <location>
        <begin position="194"/>
        <end position="213"/>
    </location>
</feature>
<reference evidence="3 4" key="1">
    <citation type="journal article" date="2020" name="ISME J.">
        <title>Uncovering the hidden diversity of litter-decomposition mechanisms in mushroom-forming fungi.</title>
        <authorList>
            <person name="Floudas D."/>
            <person name="Bentzer J."/>
            <person name="Ahren D."/>
            <person name="Johansson T."/>
            <person name="Persson P."/>
            <person name="Tunlid A."/>
        </authorList>
    </citation>
    <scope>NUCLEOTIDE SEQUENCE [LARGE SCALE GENOMIC DNA]</scope>
    <source>
        <strain evidence="3 4">CBS 101986</strain>
    </source>
</reference>
<evidence type="ECO:0008006" key="5">
    <source>
        <dbReference type="Google" id="ProtNLM"/>
    </source>
</evidence>
<feature type="compositionally biased region" description="Low complexity" evidence="1">
    <location>
        <begin position="180"/>
        <end position="193"/>
    </location>
</feature>
<sequence>MHGPSPCKKYTVPSCSCHWTLLLLSFSETMSPPTLGRQAFHMLPAIFNALAWQRLFRRLRSVVPLLSRLFSRTLYRFWLILNHWMPKEPPGQDGNGLTPLDEPLTYPHSGLDYTVVRDGNAIIALHDISTSVYPFPGGSMRNTSRRSLADRSRPGSPNGRLSPSNHSEASFSNHLYSTPHFSSNSIHTSSEHSPTGQETAQITGQDYEPNSHNPQRRDSEVHGTVVPESPTSEYFTPNGSVEEINSHVPQRPSLNLDATLLDVPGGSVASLHTRISTRPSSVASNHSTSWDDEWDFIPTFPTESLRYIRRAKILKEDTNIILAPLNLTFETLIPDGWTRYAHPEGGCYFYNESKRIYTDAEIYDPSQLGRIEEGIEKVERAKKALGFPTNAEVVLNIYGDGEDPQNRQYFCLDHDRRVIFFFREFHANWVGTWGEVKGAFSKNQLRYEFESQYWYAVNMYPHRLKLSKDMVDELRDTVLHLIGAFSQEDLQKILSITSNVKDNIGSAHTSGTMVVLARFMFMLYHGRFLNFHGEPYARLERNFSVYGDALYPQSYFLRTLSPLLLFSGPYFHLKLLQNIWVDRMLHKAVWEETLKKLSTEWQELVTSSAILLNANIAFLAIQSVDQVPPARSMAQIISYASVVANISGMISGILLIRQHRNIRQESPNYVFQFIQEYKSSSLIGLEALAVLFSLPYALLMWGIMSFLAAFTLMCLDIAEPGTRITVGSCLAFTGLVISWFIYVGWQVNEEDTSMEHRRLAYYPPKEDDTDTASRVPSRAGENFSTIGLPPNGQDLSQSPDALPASSKAGSIRSMPAPLEAKPQPRFIAVLIQAFRYIHTTESSRNRRREDVTAAV</sequence>
<organism evidence="3 4">
    <name type="scientific">Psilocybe cf. subviscida</name>
    <dbReference type="NCBI Taxonomy" id="2480587"/>
    <lineage>
        <taxon>Eukaryota</taxon>
        <taxon>Fungi</taxon>
        <taxon>Dikarya</taxon>
        <taxon>Basidiomycota</taxon>
        <taxon>Agaricomycotina</taxon>
        <taxon>Agaricomycetes</taxon>
        <taxon>Agaricomycetidae</taxon>
        <taxon>Agaricales</taxon>
        <taxon>Agaricineae</taxon>
        <taxon>Strophariaceae</taxon>
        <taxon>Psilocybe</taxon>
    </lineage>
</organism>
<dbReference type="Proteomes" id="UP000567179">
    <property type="component" value="Unassembled WGS sequence"/>
</dbReference>
<keyword evidence="4" id="KW-1185">Reference proteome</keyword>
<feature type="transmembrane region" description="Helical" evidence="2">
    <location>
        <begin position="687"/>
        <end position="712"/>
    </location>
</feature>
<feature type="transmembrane region" description="Helical" evidence="2">
    <location>
        <begin position="636"/>
        <end position="656"/>
    </location>
</feature>
<feature type="transmembrane region" description="Helical" evidence="2">
    <location>
        <begin position="724"/>
        <end position="745"/>
    </location>
</feature>
<name>A0A8H5AU88_9AGAR</name>
<keyword evidence="2" id="KW-0812">Transmembrane</keyword>
<evidence type="ECO:0000256" key="1">
    <source>
        <dbReference type="SAM" id="MobiDB-lite"/>
    </source>
</evidence>
<evidence type="ECO:0000256" key="2">
    <source>
        <dbReference type="SAM" id="Phobius"/>
    </source>
</evidence>
<proteinExistence type="predicted"/>
<evidence type="ECO:0000313" key="3">
    <source>
        <dbReference type="EMBL" id="KAF5310846.1"/>
    </source>
</evidence>